<reference evidence="1 2" key="1">
    <citation type="submission" date="2024-01" db="EMBL/GenBank/DDBJ databases">
        <title>Genome assemblies of Stephania.</title>
        <authorList>
            <person name="Yang L."/>
        </authorList>
    </citation>
    <scope>NUCLEOTIDE SEQUENCE [LARGE SCALE GENOMIC DNA]</scope>
    <source>
        <strain evidence="1">JXDWG</strain>
        <tissue evidence="1">Leaf</tissue>
    </source>
</reference>
<name>A0AAP0PD04_9MAGN</name>
<dbReference type="AlphaFoldDB" id="A0AAP0PD04"/>
<evidence type="ECO:0000313" key="1">
    <source>
        <dbReference type="EMBL" id="KAK9140363.1"/>
    </source>
</evidence>
<dbReference type="EMBL" id="JBBNAG010000004">
    <property type="protein sequence ID" value="KAK9140363.1"/>
    <property type="molecule type" value="Genomic_DNA"/>
</dbReference>
<evidence type="ECO:0000313" key="2">
    <source>
        <dbReference type="Proteomes" id="UP001419268"/>
    </source>
</evidence>
<sequence length="112" mass="12801">MEIRDFLTGESVSDSNSDSFFYKNSSCCNDLLSNLFLYKLQRSPLNSHFCLYDLFPYCCSTISLDILSFALYDLFPSCFSTISQLKNLIFSSVLPCRCSSLFLYKLKLTISS</sequence>
<protein>
    <submittedName>
        <fullName evidence="1">Uncharacterized protein</fullName>
    </submittedName>
</protein>
<gene>
    <name evidence="1" type="ORF">Scep_010044</name>
</gene>
<comment type="caution">
    <text evidence="1">The sequence shown here is derived from an EMBL/GenBank/DDBJ whole genome shotgun (WGS) entry which is preliminary data.</text>
</comment>
<organism evidence="1 2">
    <name type="scientific">Stephania cephalantha</name>
    <dbReference type="NCBI Taxonomy" id="152367"/>
    <lineage>
        <taxon>Eukaryota</taxon>
        <taxon>Viridiplantae</taxon>
        <taxon>Streptophyta</taxon>
        <taxon>Embryophyta</taxon>
        <taxon>Tracheophyta</taxon>
        <taxon>Spermatophyta</taxon>
        <taxon>Magnoliopsida</taxon>
        <taxon>Ranunculales</taxon>
        <taxon>Menispermaceae</taxon>
        <taxon>Menispermoideae</taxon>
        <taxon>Cissampelideae</taxon>
        <taxon>Stephania</taxon>
    </lineage>
</organism>
<dbReference type="Proteomes" id="UP001419268">
    <property type="component" value="Unassembled WGS sequence"/>
</dbReference>
<proteinExistence type="predicted"/>
<keyword evidence="2" id="KW-1185">Reference proteome</keyword>
<accession>A0AAP0PD04</accession>